<dbReference type="AlphaFoldDB" id="W4LUQ9"/>
<accession>W4LUQ9</accession>
<evidence type="ECO:0000313" key="1">
    <source>
        <dbReference type="EMBL" id="ETX01431.1"/>
    </source>
</evidence>
<reference evidence="1 2" key="1">
    <citation type="journal article" date="2014" name="Nature">
        <title>An environmental bacterial taxon with a large and distinct metabolic repertoire.</title>
        <authorList>
            <person name="Wilson M.C."/>
            <person name="Mori T."/>
            <person name="Ruckert C."/>
            <person name="Uria A.R."/>
            <person name="Helf M.J."/>
            <person name="Takada K."/>
            <person name="Gernert C."/>
            <person name="Steffens U.A."/>
            <person name="Heycke N."/>
            <person name="Schmitt S."/>
            <person name="Rinke C."/>
            <person name="Helfrich E.J."/>
            <person name="Brachmann A.O."/>
            <person name="Gurgui C."/>
            <person name="Wakimoto T."/>
            <person name="Kracht M."/>
            <person name="Crusemann M."/>
            <person name="Hentschel U."/>
            <person name="Abe I."/>
            <person name="Matsunaga S."/>
            <person name="Kalinowski J."/>
            <person name="Takeyama H."/>
            <person name="Piel J."/>
        </authorList>
    </citation>
    <scope>NUCLEOTIDE SEQUENCE [LARGE SCALE GENOMIC DNA]</scope>
    <source>
        <strain evidence="2">TSY1</strain>
    </source>
</reference>
<evidence type="ECO:0000313" key="2">
    <source>
        <dbReference type="Proteomes" id="UP000019141"/>
    </source>
</evidence>
<keyword evidence="2" id="KW-1185">Reference proteome</keyword>
<proteinExistence type="predicted"/>
<dbReference type="EMBL" id="AZHW01000232">
    <property type="protein sequence ID" value="ETX01431.1"/>
    <property type="molecule type" value="Genomic_DNA"/>
</dbReference>
<name>W4LUQ9_ENTF1</name>
<dbReference type="HOGENOM" id="CLU_2231671_0_0_7"/>
<gene>
    <name evidence="1" type="ORF">ETSY1_07355</name>
</gene>
<organism evidence="1 2">
    <name type="scientific">Entotheonella factor</name>
    <dbReference type="NCBI Taxonomy" id="1429438"/>
    <lineage>
        <taxon>Bacteria</taxon>
        <taxon>Pseudomonadati</taxon>
        <taxon>Nitrospinota/Tectimicrobiota group</taxon>
        <taxon>Candidatus Tectimicrobiota</taxon>
        <taxon>Candidatus Entotheonellia</taxon>
        <taxon>Candidatus Entotheonellales</taxon>
        <taxon>Candidatus Entotheonellaceae</taxon>
        <taxon>Candidatus Entotheonella</taxon>
    </lineage>
</organism>
<dbReference type="Proteomes" id="UP000019141">
    <property type="component" value="Unassembled WGS sequence"/>
</dbReference>
<sequence length="105" mass="12663">MRKNRLRLPSEHRRLRSTSLALAAIYRAFRHLAESNIMVDFENRHRLSSFAFHNLFMQNLRLGIFRRIRTIKITLCKQIQHLWHARIKDQPQPSLRQMIYPNVDG</sequence>
<comment type="caution">
    <text evidence="1">The sequence shown here is derived from an EMBL/GenBank/DDBJ whole genome shotgun (WGS) entry which is preliminary data.</text>
</comment>
<evidence type="ECO:0008006" key="3">
    <source>
        <dbReference type="Google" id="ProtNLM"/>
    </source>
</evidence>
<protein>
    <recommendedName>
        <fullName evidence="3">Transposase DDE domain-containing protein</fullName>
    </recommendedName>
</protein>